<reference evidence="1 2" key="1">
    <citation type="submission" date="2017-06" db="EMBL/GenBank/DDBJ databases">
        <title>Complete genome sequence of Paenibacillus donghaensis KCTC 13049T isolated from East Sea sediment, South Korea.</title>
        <authorList>
            <person name="Jung B.K."/>
            <person name="Hong S.-J."/>
            <person name="Shin J.-H."/>
        </authorList>
    </citation>
    <scope>NUCLEOTIDE SEQUENCE [LARGE SCALE GENOMIC DNA]</scope>
    <source>
        <strain evidence="1 2">KCTC 13049</strain>
    </source>
</reference>
<dbReference type="Proteomes" id="UP000249890">
    <property type="component" value="Chromosome"/>
</dbReference>
<evidence type="ECO:0000313" key="2">
    <source>
        <dbReference type="Proteomes" id="UP000249890"/>
    </source>
</evidence>
<dbReference type="OrthoDB" id="86940at2"/>
<protein>
    <submittedName>
        <fullName evidence="1">Uncharacterized protein</fullName>
    </submittedName>
</protein>
<evidence type="ECO:0000313" key="1">
    <source>
        <dbReference type="EMBL" id="ASA24253.1"/>
    </source>
</evidence>
<sequence>MVNQQTVDSEAVAITEVEDDDSAGIVPEGWHVLERVEGEPSTAEGDLNQDGIPDLAAVIEQDQDQSQAEGEAAPRALVIAFGNKAHEFTRSVMAQKVMLQADEGGIWGDPFEQISINRGSVLVDHYGGSNWRWFSTHRFRYQNKDWYLIGSTNGSYFTGTTAEENADVEDTNWLTGDYVLRTTDENNKLITTTGNQGKKELIKLADYDIRE</sequence>
<accession>A0A2Z2KLI2</accession>
<proteinExistence type="predicted"/>
<keyword evidence="2" id="KW-1185">Reference proteome</keyword>
<organism evidence="1 2">
    <name type="scientific">Paenibacillus donghaensis</name>
    <dbReference type="NCBI Taxonomy" id="414771"/>
    <lineage>
        <taxon>Bacteria</taxon>
        <taxon>Bacillati</taxon>
        <taxon>Bacillota</taxon>
        <taxon>Bacilli</taxon>
        <taxon>Bacillales</taxon>
        <taxon>Paenibacillaceae</taxon>
        <taxon>Paenibacillus</taxon>
    </lineage>
</organism>
<dbReference type="EMBL" id="CP021780">
    <property type="protein sequence ID" value="ASA24253.1"/>
    <property type="molecule type" value="Genomic_DNA"/>
</dbReference>
<gene>
    <name evidence="1" type="ORF">B9T62_27915</name>
</gene>
<dbReference type="AlphaFoldDB" id="A0A2Z2KLI2"/>
<name>A0A2Z2KLI2_9BACL</name>
<dbReference type="KEGG" id="pdh:B9T62_27915"/>